<dbReference type="InterPro" id="IPR004044">
    <property type="entry name" value="KH_dom_type_2"/>
</dbReference>
<dbReference type="PRINTS" id="PR00326">
    <property type="entry name" value="GTP1OBG"/>
</dbReference>
<comment type="function">
    <text evidence="6">An essential GTPase that binds both GDP and GTP, with rapid nucleotide exchange. Plays a role in 16S rRNA processing and 30S ribosomal subunit biogenesis and possibly also in cell cycle regulation and energy metabolism.</text>
</comment>
<comment type="similarity">
    <text evidence="1 6 7">Belongs to the TRAFAC class TrmE-Era-EngA-EngB-Septin-like GTPase superfamily. Era GTPase family.</text>
</comment>
<accession>A0ABS4KF14</accession>
<keyword evidence="6" id="KW-1003">Cell membrane</keyword>
<feature type="region of interest" description="G5" evidence="7">
    <location>
        <begin position="158"/>
        <end position="160"/>
    </location>
</feature>
<dbReference type="EMBL" id="JAGGLI010000001">
    <property type="protein sequence ID" value="MBP2026347.1"/>
    <property type="molecule type" value="Genomic_DNA"/>
</dbReference>
<dbReference type="SUPFAM" id="SSF54814">
    <property type="entry name" value="Prokaryotic type KH domain (KH-domain type II)"/>
    <property type="match status" value="1"/>
</dbReference>
<dbReference type="InterPro" id="IPR005225">
    <property type="entry name" value="Small_GTP-bd"/>
</dbReference>
<dbReference type="InterPro" id="IPR006073">
    <property type="entry name" value="GTP-bd"/>
</dbReference>
<comment type="subcellular location">
    <subcellularLocation>
        <location evidence="6">Cytoplasm</location>
    </subcellularLocation>
    <subcellularLocation>
        <location evidence="6">Cell membrane</location>
        <topology evidence="6">Peripheral membrane protein</topology>
    </subcellularLocation>
</comment>
<keyword evidence="3 6" id="KW-0547">Nucleotide-binding</keyword>
<feature type="binding site" evidence="6">
    <location>
        <begin position="20"/>
        <end position="27"/>
    </location>
    <ligand>
        <name>GTP</name>
        <dbReference type="ChEBI" id="CHEBI:37565"/>
    </ligand>
</feature>
<dbReference type="Pfam" id="PF01926">
    <property type="entry name" value="MMR_HSR1"/>
    <property type="match status" value="1"/>
</dbReference>
<dbReference type="PROSITE" id="PS51713">
    <property type="entry name" value="G_ERA"/>
    <property type="match status" value="1"/>
</dbReference>
<dbReference type="NCBIfam" id="TIGR00436">
    <property type="entry name" value="era"/>
    <property type="match status" value="1"/>
</dbReference>
<keyword evidence="6" id="KW-0963">Cytoplasm</keyword>
<proteinExistence type="inferred from homology"/>
<dbReference type="CDD" id="cd22534">
    <property type="entry name" value="KH-II_Era"/>
    <property type="match status" value="1"/>
</dbReference>
<gene>
    <name evidence="6" type="primary">era</name>
    <name evidence="9" type="ORF">J2Z35_000136</name>
</gene>
<dbReference type="NCBIfam" id="NF000908">
    <property type="entry name" value="PRK00089.1"/>
    <property type="match status" value="1"/>
</dbReference>
<dbReference type="InterPro" id="IPR015946">
    <property type="entry name" value="KH_dom-like_a/b"/>
</dbReference>
<keyword evidence="6" id="KW-0690">Ribosome biogenesis</keyword>
<comment type="caution">
    <text evidence="9">The sequence shown here is derived from an EMBL/GenBank/DDBJ whole genome shotgun (WGS) entry which is preliminary data.</text>
</comment>
<dbReference type="SUPFAM" id="SSF52540">
    <property type="entry name" value="P-loop containing nucleoside triphosphate hydrolases"/>
    <property type="match status" value="1"/>
</dbReference>
<evidence type="ECO:0000256" key="7">
    <source>
        <dbReference type="PROSITE-ProRule" id="PRU01050"/>
    </source>
</evidence>
<evidence type="ECO:0000259" key="8">
    <source>
        <dbReference type="PROSITE" id="PS51713"/>
    </source>
</evidence>
<dbReference type="PANTHER" id="PTHR42698">
    <property type="entry name" value="GTPASE ERA"/>
    <property type="match status" value="1"/>
</dbReference>
<evidence type="ECO:0000256" key="3">
    <source>
        <dbReference type="ARBA" id="ARBA00022741"/>
    </source>
</evidence>
<feature type="region of interest" description="G4" evidence="7">
    <location>
        <begin position="129"/>
        <end position="132"/>
    </location>
</feature>
<dbReference type="CDD" id="cd04163">
    <property type="entry name" value="Era"/>
    <property type="match status" value="1"/>
</dbReference>
<evidence type="ECO:0000313" key="9">
    <source>
        <dbReference type="EMBL" id="MBP2026347.1"/>
    </source>
</evidence>
<feature type="binding site" evidence="6">
    <location>
        <begin position="129"/>
        <end position="132"/>
    </location>
    <ligand>
        <name>GTP</name>
        <dbReference type="ChEBI" id="CHEBI:37565"/>
    </ligand>
</feature>
<evidence type="ECO:0000256" key="5">
    <source>
        <dbReference type="ARBA" id="ARBA00023134"/>
    </source>
</evidence>
<dbReference type="PANTHER" id="PTHR42698:SF1">
    <property type="entry name" value="GTPASE ERA, MITOCHONDRIAL"/>
    <property type="match status" value="1"/>
</dbReference>
<dbReference type="Gene3D" id="3.30.300.20">
    <property type="match status" value="1"/>
</dbReference>
<dbReference type="InterPro" id="IPR005662">
    <property type="entry name" value="GTPase_Era-like"/>
</dbReference>
<dbReference type="InterPro" id="IPR030388">
    <property type="entry name" value="G_ERA_dom"/>
</dbReference>
<dbReference type="InterPro" id="IPR027417">
    <property type="entry name" value="P-loop_NTPase"/>
</dbReference>
<dbReference type="Pfam" id="PF07650">
    <property type="entry name" value="KH_2"/>
    <property type="match status" value="1"/>
</dbReference>
<keyword evidence="10" id="KW-1185">Reference proteome</keyword>
<feature type="region of interest" description="G1" evidence="7">
    <location>
        <begin position="20"/>
        <end position="27"/>
    </location>
</feature>
<protein>
    <recommendedName>
        <fullName evidence="2 6">GTPase Era</fullName>
    </recommendedName>
</protein>
<evidence type="ECO:0000256" key="2">
    <source>
        <dbReference type="ARBA" id="ARBA00020484"/>
    </source>
</evidence>
<evidence type="ECO:0000313" key="10">
    <source>
        <dbReference type="Proteomes" id="UP001314903"/>
    </source>
</evidence>
<feature type="region of interest" description="G2" evidence="7">
    <location>
        <begin position="46"/>
        <end position="50"/>
    </location>
</feature>
<dbReference type="InterPro" id="IPR009019">
    <property type="entry name" value="KH_sf_prok-type"/>
</dbReference>
<evidence type="ECO:0000256" key="6">
    <source>
        <dbReference type="HAMAP-Rule" id="MF_00367"/>
    </source>
</evidence>
<feature type="binding site" evidence="6">
    <location>
        <begin position="67"/>
        <end position="71"/>
    </location>
    <ligand>
        <name>GTP</name>
        <dbReference type="ChEBI" id="CHEBI:37565"/>
    </ligand>
</feature>
<dbReference type="Proteomes" id="UP001314903">
    <property type="component" value="Unassembled WGS sequence"/>
</dbReference>
<dbReference type="HAMAP" id="MF_00367">
    <property type="entry name" value="GTPase_Era"/>
    <property type="match status" value="1"/>
</dbReference>
<reference evidence="9 10" key="1">
    <citation type="submission" date="2021-03" db="EMBL/GenBank/DDBJ databases">
        <title>Genomic Encyclopedia of Type Strains, Phase IV (KMG-IV): sequencing the most valuable type-strain genomes for metagenomic binning, comparative biology and taxonomic classification.</title>
        <authorList>
            <person name="Goeker M."/>
        </authorList>
    </citation>
    <scope>NUCLEOTIDE SEQUENCE [LARGE SCALE GENOMIC DNA]</scope>
    <source>
        <strain evidence="9 10">DSM 27512</strain>
    </source>
</reference>
<keyword evidence="4 6" id="KW-0694">RNA-binding</keyword>
<dbReference type="NCBIfam" id="TIGR00231">
    <property type="entry name" value="small_GTP"/>
    <property type="match status" value="1"/>
</dbReference>
<feature type="region of interest" description="G3" evidence="7">
    <location>
        <begin position="67"/>
        <end position="70"/>
    </location>
</feature>
<dbReference type="Gene3D" id="3.40.50.300">
    <property type="entry name" value="P-loop containing nucleotide triphosphate hydrolases"/>
    <property type="match status" value="1"/>
</dbReference>
<evidence type="ECO:0000256" key="1">
    <source>
        <dbReference type="ARBA" id="ARBA00007921"/>
    </source>
</evidence>
<feature type="domain" description="Era-type G" evidence="8">
    <location>
        <begin position="12"/>
        <end position="179"/>
    </location>
</feature>
<keyword evidence="6" id="KW-0699">rRNA-binding</keyword>
<evidence type="ECO:0000256" key="4">
    <source>
        <dbReference type="ARBA" id="ARBA00022884"/>
    </source>
</evidence>
<name>A0ABS4KF14_9FIRM</name>
<keyword evidence="5 6" id="KW-0342">GTP-binding</keyword>
<organism evidence="9 10">
    <name type="scientific">Acetoanaerobium pronyense</name>
    <dbReference type="NCBI Taxonomy" id="1482736"/>
    <lineage>
        <taxon>Bacteria</taxon>
        <taxon>Bacillati</taxon>
        <taxon>Bacillota</taxon>
        <taxon>Clostridia</taxon>
        <taxon>Peptostreptococcales</taxon>
        <taxon>Filifactoraceae</taxon>
        <taxon>Acetoanaerobium</taxon>
    </lineage>
</organism>
<comment type="subunit">
    <text evidence="6">Monomer.</text>
</comment>
<sequence>MNNKTKNDVKFKSGFVSIVGRPNVGKSTLMNTLIGEKIAIMSDKPQTTRNQIRAIYNSDDLQIVFMDTPGIQKPKNKLGSYMMKASSSSMKDTDIILFVVDESKRIGVTDKEIIENLKNNTSKKILVINKIDKINKEELMDLINMYSEIGIFDEIVPVSAIKGENSNTLIKVLSKYLEEGPQYFPKDMITDQPEKVLVSEIIREKILMYTDQEIPHGIAVEIEQMKKRKDKDIIDVSALIYCEREAHKKIIIGHQGRKIKGIGKSAREELEFIFGNKVFLELWVKAKPNWRDKENFIRTMGFDDNK</sequence>
<keyword evidence="6" id="KW-0472">Membrane</keyword>